<keyword evidence="2 4" id="KW-0507">mRNA processing</keyword>
<comment type="subcellular location">
    <subcellularLocation>
        <location evidence="1 4">Nucleus</location>
    </subcellularLocation>
</comment>
<dbReference type="Pfam" id="PF16661">
    <property type="entry name" value="Lactamase_B_6"/>
    <property type="match status" value="1"/>
</dbReference>
<dbReference type="InterPro" id="IPR027075">
    <property type="entry name" value="CPSF2"/>
</dbReference>
<dbReference type="Gene3D" id="3.60.15.10">
    <property type="entry name" value="Ribonuclease Z/Hydroxyacylglutathione hydrolase-like"/>
    <property type="match status" value="1"/>
</dbReference>
<keyword evidence="3 4" id="KW-0539">Nucleus</keyword>
<reference evidence="7 8" key="1">
    <citation type="submission" date="2024-01" db="EMBL/GenBank/DDBJ databases">
        <authorList>
            <consortium name="Genoscope - CEA"/>
            <person name="William W."/>
        </authorList>
    </citation>
    <scope>NUCLEOTIDE SEQUENCE [LARGE SCALE GENOMIC DNA]</scope>
    <source>
        <strain evidence="7 8">29B2s-10</strain>
    </source>
</reference>
<dbReference type="CDD" id="cd16293">
    <property type="entry name" value="CPSF2-like_MBL-fold"/>
    <property type="match status" value="1"/>
</dbReference>
<gene>
    <name evidence="7" type="primary">CFT2</name>
    <name evidence="7" type="ORF">CAAN4_E13806</name>
</gene>
<organism evidence="7 8">
    <name type="scientific">[Candida] anglica</name>
    <dbReference type="NCBI Taxonomy" id="148631"/>
    <lineage>
        <taxon>Eukaryota</taxon>
        <taxon>Fungi</taxon>
        <taxon>Dikarya</taxon>
        <taxon>Ascomycota</taxon>
        <taxon>Saccharomycotina</taxon>
        <taxon>Pichiomycetes</taxon>
        <taxon>Debaryomycetaceae</taxon>
        <taxon>Kurtzmaniella</taxon>
    </lineage>
</organism>
<name>A0ABP0EDH2_9ASCO</name>
<protein>
    <recommendedName>
        <fullName evidence="4">Cleavage and polyadenylation specificity factor subunit 2</fullName>
    </recommendedName>
    <alternativeName>
        <fullName evidence="4">Cleavage and polyadenylation specificity factor 100 kDa subunit</fullName>
    </alternativeName>
</protein>
<dbReference type="InterPro" id="IPR025069">
    <property type="entry name" value="Cpsf2_C"/>
</dbReference>
<feature type="region of interest" description="Disordered" evidence="5">
    <location>
        <begin position="453"/>
        <end position="525"/>
    </location>
</feature>
<dbReference type="Pfam" id="PF13299">
    <property type="entry name" value="CPSF100_C"/>
    <property type="match status" value="1"/>
</dbReference>
<proteinExistence type="inferred from homology"/>
<evidence type="ECO:0000256" key="2">
    <source>
        <dbReference type="ARBA" id="ARBA00022664"/>
    </source>
</evidence>
<keyword evidence="4" id="KW-0694">RNA-binding</keyword>
<keyword evidence="8" id="KW-1185">Reference proteome</keyword>
<feature type="compositionally biased region" description="Basic and acidic residues" evidence="5">
    <location>
        <begin position="602"/>
        <end position="618"/>
    </location>
</feature>
<evidence type="ECO:0000256" key="5">
    <source>
        <dbReference type="SAM" id="MobiDB-lite"/>
    </source>
</evidence>
<feature type="compositionally biased region" description="Acidic residues" evidence="5">
    <location>
        <begin position="463"/>
        <end position="478"/>
    </location>
</feature>
<comment type="similarity">
    <text evidence="4">Belongs to the metallo-beta-lactamase superfamily. RNA-metabolizing metallo-beta-lactamase-like family. CPSF2/YSH1 subfamily.</text>
</comment>
<evidence type="ECO:0000256" key="4">
    <source>
        <dbReference type="RuleBase" id="RU365006"/>
    </source>
</evidence>
<dbReference type="SUPFAM" id="SSF56281">
    <property type="entry name" value="Metallo-hydrolase/oxidoreductase"/>
    <property type="match status" value="1"/>
</dbReference>
<dbReference type="PANTHER" id="PTHR45922:SF1">
    <property type="entry name" value="CLEAVAGE AND POLYADENYLATION SPECIFICITY FACTOR SUBUNIT 2"/>
    <property type="match status" value="1"/>
</dbReference>
<dbReference type="InterPro" id="IPR001279">
    <property type="entry name" value="Metallo-B-lactamas"/>
</dbReference>
<dbReference type="EMBL" id="OZ004257">
    <property type="protein sequence ID" value="CAK7909220.1"/>
    <property type="molecule type" value="Genomic_DNA"/>
</dbReference>
<dbReference type="PANTHER" id="PTHR45922">
    <property type="entry name" value="CLEAVAGE AND POLYADENYLATION SPECIFICITY FACTOR SUBUNIT 2"/>
    <property type="match status" value="1"/>
</dbReference>
<evidence type="ECO:0000259" key="6">
    <source>
        <dbReference type="SMART" id="SM01027"/>
    </source>
</evidence>
<accession>A0ABP0EDH2</accession>
<feature type="domain" description="Beta-Casp" evidence="6">
    <location>
        <begin position="247"/>
        <end position="380"/>
    </location>
</feature>
<evidence type="ECO:0000313" key="7">
    <source>
        <dbReference type="EMBL" id="CAK7909220.1"/>
    </source>
</evidence>
<feature type="region of interest" description="Disordered" evidence="5">
    <location>
        <begin position="602"/>
        <end position="651"/>
    </location>
</feature>
<dbReference type="InterPro" id="IPR022712">
    <property type="entry name" value="Beta_Casp"/>
</dbReference>
<dbReference type="InterPro" id="IPR035639">
    <property type="entry name" value="CPSF2_MBL"/>
</dbReference>
<dbReference type="Proteomes" id="UP001497600">
    <property type="component" value="Chromosome E"/>
</dbReference>
<dbReference type="Pfam" id="PF10996">
    <property type="entry name" value="Beta-Casp"/>
    <property type="match status" value="1"/>
</dbReference>
<dbReference type="SMART" id="SM01027">
    <property type="entry name" value="Beta-Casp"/>
    <property type="match status" value="1"/>
</dbReference>
<dbReference type="InterPro" id="IPR036866">
    <property type="entry name" value="RibonucZ/Hydroxyglut_hydro"/>
</dbReference>
<sequence>MFTFSILENDSGSCRVSKLSFDADITILADPTWDGRNYEDMDFMEQHLTNVDIILLSHGTPEFIGGYVLLCIRFPALMAAIKVYSTVPVNQLGRISTVEFYRSRGIMGPIQGAILEVSEVDEWFDKVISLKYLQSISLFDNKLVMTPYNAGHTLGGTFWLLTKKLEKIIYAPAWNHSKDSFLNSASFLSLNGTPLSQLVRPTALITNTDLGSSMSHKKRTEKFLQLVDATLANGGSVVLPTSLSGRFLELLHLVDQHLQSAPIPVLFLSYSGTKVLSYASNLLEWMSSSLIKEWEDSQSHGASNKNNIPFDPSKVDLLANPNELLQLSGPKIVFCTGLDLENGDMSSEVLQYLCNDEKTTIILTEKSHFGVDKYNINAQLYREWHELAKKKQGKEGPVEDGIAVPLERTLNLEDWQQEESLYGMELIKFQEQINLSRKQKLLEKVRDKKNKNLLNTDNFSDSSSDEGEDDEDDEDEDRDNEKMAVDQIENQNGGDNSNATLNGTTGKSNTASGNNTTTPGLPVTNNASVPVVDELAAHEAFITDHVKQTLEANKPLDLRITKKLKPRQAMFPYFSNSHKQKFDDYGEIIDIKVFQKNDDPTKSRLVVDGKKGDDRGRGDGNWNEGGDWKKGKGGKKFGEGQANRATPQETLNNQVLQKNLDTLFNPQKRVRSNKTTLRVRCGLSFVDLSGLVDLRSLSLIVSLIKPYNIVLLPDYSSREDEEDLNSLKTVKGMFDQQQEDKQEQQFKKDIANSARYMSLATIRGGLSGLSGGSNNQMQVSVAERNHTIRIGYDDNGVTGMGLTNFEIKLDDAILENLKWQKIDGSYKVAQVYGELEITNQQPEAKRTKRAINDYMNSSTQFTLKHLSKKQYLEQQQKVARTDAAATDLGNPTGAISTGTSNLGPKLAIGNIRLTELKKKLLARNLNVEFKSEGTLVVNECLAIRKVTYGSSEGDDTGDIVIDGSMGALYYDVKDCIREMLAYV</sequence>
<evidence type="ECO:0000256" key="1">
    <source>
        <dbReference type="ARBA" id="ARBA00004123"/>
    </source>
</evidence>
<evidence type="ECO:0000256" key="3">
    <source>
        <dbReference type="ARBA" id="ARBA00023242"/>
    </source>
</evidence>
<feature type="compositionally biased region" description="Polar residues" evidence="5">
    <location>
        <begin position="488"/>
        <end position="525"/>
    </location>
</feature>
<evidence type="ECO:0000313" key="8">
    <source>
        <dbReference type="Proteomes" id="UP001497600"/>
    </source>
</evidence>